<dbReference type="Gene3D" id="3.40.720.10">
    <property type="entry name" value="Alkaline Phosphatase, subunit A"/>
    <property type="match status" value="1"/>
</dbReference>
<dbReference type="InterPro" id="IPR017850">
    <property type="entry name" value="Alkaline_phosphatase_core_sf"/>
</dbReference>
<evidence type="ECO:0000313" key="10">
    <source>
        <dbReference type="EMBL" id="VDM46230.1"/>
    </source>
</evidence>
<keyword evidence="4" id="KW-0337">GPI-anchor biosynthesis</keyword>
<dbReference type="SUPFAM" id="SSF53649">
    <property type="entry name" value="Alkaline phosphatase-like"/>
    <property type="match status" value="1"/>
</dbReference>
<sequence>MCNSTDYGRLSLLCALHLLAVILFAIGFFPTQSRRLPSHQDARAVRQLQDVIRDEKCVRNLEQVISRDVVTRLVIVMIDAWRSGFYFDTTNCKMPFLCALQHYGQAFAFDAHVQTPTVTMPRIKAFTAGVVPSFGDVVLNFASNEISDDNIVDRLKQADFRIHFCGDDTWFRLFPNRFENDSEGTVSFFVSDYTEVDDNVTRCMKRKWDREGIRDWDVMILHYLGLDHIGHSLGGGHKALDAKLAEMDSIIKQLHFKLRKVLNESFWMVILGDHGMTEAGGHGGSSSRETFIPLVFVDGSREYGNVSTDNAVRPTKPNISVSSAEQIDMVPTIASLMDIGIPMKSVGVSLLPKLLGNPNLKQQNALRATISLLQNARHFLSFSSVNNEPLLSCVERSVHMLRQYCIESKTQEENDMVVAECTKALRSTQEIILTSQTFFNVPLIAFSVFTSFMVRFFY</sequence>
<evidence type="ECO:0000313" key="12">
    <source>
        <dbReference type="WBParaSite" id="TCNE_0001490901-mRNA-1"/>
    </source>
</evidence>
<dbReference type="PANTHER" id="PTHR23072:SF0">
    <property type="entry name" value="GPI ETHANOLAMINE PHOSPHATE TRANSFERASE 2"/>
    <property type="match status" value="1"/>
</dbReference>
<reference evidence="12" key="1">
    <citation type="submission" date="2016-06" db="UniProtKB">
        <authorList>
            <consortium name="WormBaseParasite"/>
        </authorList>
    </citation>
    <scope>IDENTIFICATION</scope>
</reference>
<dbReference type="CDD" id="cd16024">
    <property type="entry name" value="GPI_EPT_2"/>
    <property type="match status" value="1"/>
</dbReference>
<dbReference type="InterPro" id="IPR039527">
    <property type="entry name" value="PIGG/GPI7"/>
</dbReference>
<dbReference type="Proteomes" id="UP000050794">
    <property type="component" value="Unassembled WGS sequence"/>
</dbReference>
<comment type="pathway">
    <text evidence="2">Glycolipid biosynthesis; glycosylphosphatidylinositol-anchor biosynthesis.</text>
</comment>
<dbReference type="EMBL" id="UYWY01022518">
    <property type="protein sequence ID" value="VDM46230.1"/>
    <property type="molecule type" value="Genomic_DNA"/>
</dbReference>
<dbReference type="InterPro" id="IPR037674">
    <property type="entry name" value="PIG-G_N"/>
</dbReference>
<keyword evidence="5" id="KW-0808">Transferase</keyword>
<gene>
    <name evidence="10" type="ORF">TCNE_LOCUS14909</name>
</gene>
<dbReference type="AlphaFoldDB" id="A0A183V2D9"/>
<evidence type="ECO:0000256" key="2">
    <source>
        <dbReference type="ARBA" id="ARBA00004687"/>
    </source>
</evidence>
<dbReference type="InterPro" id="IPR002591">
    <property type="entry name" value="Phosphodiest/P_Trfase"/>
</dbReference>
<dbReference type="GO" id="GO:0005789">
    <property type="term" value="C:endoplasmic reticulum membrane"/>
    <property type="evidence" value="ECO:0007669"/>
    <property type="project" value="UniProtKB-SubCell"/>
</dbReference>
<dbReference type="UniPathway" id="UPA00196"/>
<keyword evidence="7" id="KW-0256">Endoplasmic reticulum</keyword>
<comment type="subcellular location">
    <subcellularLocation>
        <location evidence="1">Endoplasmic reticulum membrane</location>
        <topology evidence="1">Multi-pass membrane protein</topology>
    </subcellularLocation>
</comment>
<evidence type="ECO:0000256" key="8">
    <source>
        <dbReference type="ARBA" id="ARBA00022989"/>
    </source>
</evidence>
<evidence type="ECO:0000256" key="4">
    <source>
        <dbReference type="ARBA" id="ARBA00022502"/>
    </source>
</evidence>
<protein>
    <submittedName>
        <fullName evidence="12">GPI ethanolamine phosphate transferase 2</fullName>
    </submittedName>
</protein>
<comment type="similarity">
    <text evidence="3">Belongs to the PIGG/PIGN/PIGO family. PIGG subfamily.</text>
</comment>
<proteinExistence type="inferred from homology"/>
<keyword evidence="8" id="KW-1133">Transmembrane helix</keyword>
<reference evidence="10 11" key="2">
    <citation type="submission" date="2018-11" db="EMBL/GenBank/DDBJ databases">
        <authorList>
            <consortium name="Pathogen Informatics"/>
        </authorList>
    </citation>
    <scope>NUCLEOTIDE SEQUENCE [LARGE SCALE GENOMIC DNA]</scope>
</reference>
<dbReference type="WBParaSite" id="TCNE_0001490901-mRNA-1">
    <property type="protein sequence ID" value="TCNE_0001490901-mRNA-1"/>
    <property type="gene ID" value="TCNE_0001490901"/>
</dbReference>
<dbReference type="PANTHER" id="PTHR23072">
    <property type="entry name" value="PHOSPHATIDYLINOSITOL GLYCAN-RELATED"/>
    <property type="match status" value="1"/>
</dbReference>
<keyword evidence="6" id="KW-0812">Transmembrane</keyword>
<evidence type="ECO:0000256" key="6">
    <source>
        <dbReference type="ARBA" id="ARBA00022692"/>
    </source>
</evidence>
<dbReference type="GO" id="GO:0051267">
    <property type="term" value="F:CP2 mannose-ethanolamine phosphotransferase activity"/>
    <property type="evidence" value="ECO:0007669"/>
    <property type="project" value="TreeGrafter"/>
</dbReference>
<evidence type="ECO:0000256" key="7">
    <source>
        <dbReference type="ARBA" id="ARBA00022824"/>
    </source>
</evidence>
<organism evidence="11 12">
    <name type="scientific">Toxocara canis</name>
    <name type="common">Canine roundworm</name>
    <dbReference type="NCBI Taxonomy" id="6265"/>
    <lineage>
        <taxon>Eukaryota</taxon>
        <taxon>Metazoa</taxon>
        <taxon>Ecdysozoa</taxon>
        <taxon>Nematoda</taxon>
        <taxon>Chromadorea</taxon>
        <taxon>Rhabditida</taxon>
        <taxon>Spirurina</taxon>
        <taxon>Ascaridomorpha</taxon>
        <taxon>Ascaridoidea</taxon>
        <taxon>Toxocaridae</taxon>
        <taxon>Toxocara</taxon>
    </lineage>
</organism>
<keyword evidence="11" id="KW-1185">Reference proteome</keyword>
<evidence type="ECO:0000256" key="5">
    <source>
        <dbReference type="ARBA" id="ARBA00022679"/>
    </source>
</evidence>
<keyword evidence="9" id="KW-0472">Membrane</keyword>
<evidence type="ECO:0000256" key="9">
    <source>
        <dbReference type="ARBA" id="ARBA00023136"/>
    </source>
</evidence>
<evidence type="ECO:0000256" key="1">
    <source>
        <dbReference type="ARBA" id="ARBA00004477"/>
    </source>
</evidence>
<dbReference type="GO" id="GO:0006506">
    <property type="term" value="P:GPI anchor biosynthetic process"/>
    <property type="evidence" value="ECO:0007669"/>
    <property type="project" value="UniProtKB-UniPathway"/>
</dbReference>
<dbReference type="Pfam" id="PF01663">
    <property type="entry name" value="Phosphodiest"/>
    <property type="match status" value="1"/>
</dbReference>
<accession>A0A183V2D9</accession>
<evidence type="ECO:0000256" key="3">
    <source>
        <dbReference type="ARBA" id="ARBA00005315"/>
    </source>
</evidence>
<name>A0A183V2D9_TOXCA</name>
<evidence type="ECO:0000313" key="11">
    <source>
        <dbReference type="Proteomes" id="UP000050794"/>
    </source>
</evidence>